<comment type="caution">
    <text evidence="1">The sequence shown here is derived from an EMBL/GenBank/DDBJ whole genome shotgun (WGS) entry which is preliminary data.</text>
</comment>
<gene>
    <name evidence="1" type="ORF">DCAF_LOCUS17815</name>
</gene>
<protein>
    <submittedName>
        <fullName evidence="1">Uncharacterized protein</fullName>
    </submittedName>
</protein>
<evidence type="ECO:0000313" key="2">
    <source>
        <dbReference type="Proteomes" id="UP001314170"/>
    </source>
</evidence>
<proteinExistence type="predicted"/>
<dbReference type="Proteomes" id="UP001314170">
    <property type="component" value="Unassembled WGS sequence"/>
</dbReference>
<dbReference type="AlphaFoldDB" id="A0AAV1S185"/>
<organism evidence="1 2">
    <name type="scientific">Dovyalis caffra</name>
    <dbReference type="NCBI Taxonomy" id="77055"/>
    <lineage>
        <taxon>Eukaryota</taxon>
        <taxon>Viridiplantae</taxon>
        <taxon>Streptophyta</taxon>
        <taxon>Embryophyta</taxon>
        <taxon>Tracheophyta</taxon>
        <taxon>Spermatophyta</taxon>
        <taxon>Magnoliopsida</taxon>
        <taxon>eudicotyledons</taxon>
        <taxon>Gunneridae</taxon>
        <taxon>Pentapetalae</taxon>
        <taxon>rosids</taxon>
        <taxon>fabids</taxon>
        <taxon>Malpighiales</taxon>
        <taxon>Salicaceae</taxon>
        <taxon>Flacourtieae</taxon>
        <taxon>Dovyalis</taxon>
    </lineage>
</organism>
<evidence type="ECO:0000313" key="1">
    <source>
        <dbReference type="EMBL" id="CAK7344489.1"/>
    </source>
</evidence>
<keyword evidence="2" id="KW-1185">Reference proteome</keyword>
<reference evidence="1 2" key="1">
    <citation type="submission" date="2024-01" db="EMBL/GenBank/DDBJ databases">
        <authorList>
            <person name="Waweru B."/>
        </authorList>
    </citation>
    <scope>NUCLEOTIDE SEQUENCE [LARGE SCALE GENOMIC DNA]</scope>
</reference>
<dbReference type="EMBL" id="CAWUPB010001162">
    <property type="protein sequence ID" value="CAK7344489.1"/>
    <property type="molecule type" value="Genomic_DNA"/>
</dbReference>
<sequence length="54" mass="5911">MSSPLLLLSVGTWGARVLNPVGNQVAVPPGAYRMFDVILNLKTLNEDEANSERR</sequence>
<accession>A0AAV1S185</accession>
<name>A0AAV1S185_9ROSI</name>